<dbReference type="AlphaFoldDB" id="X1HH08"/>
<accession>X1HH08</accession>
<reference evidence="1" key="1">
    <citation type="journal article" date="2014" name="Front. Microbiol.">
        <title>High frequency of phylogenetically diverse reductive dehalogenase-homologous genes in deep subseafloor sedimentary metagenomes.</title>
        <authorList>
            <person name="Kawai M."/>
            <person name="Futagami T."/>
            <person name="Toyoda A."/>
            <person name="Takaki Y."/>
            <person name="Nishi S."/>
            <person name="Hori S."/>
            <person name="Arai W."/>
            <person name="Tsubouchi T."/>
            <person name="Morono Y."/>
            <person name="Uchiyama I."/>
            <person name="Ito T."/>
            <person name="Fujiyama A."/>
            <person name="Inagaki F."/>
            <person name="Takami H."/>
        </authorList>
    </citation>
    <scope>NUCLEOTIDE SEQUENCE</scope>
    <source>
        <strain evidence="1">Expedition CK06-06</strain>
    </source>
</reference>
<feature type="non-terminal residue" evidence="1">
    <location>
        <position position="202"/>
    </location>
</feature>
<proteinExistence type="predicted"/>
<protein>
    <recommendedName>
        <fullName evidence="2">DUF2341 domain-containing protein</fullName>
    </recommendedName>
</protein>
<name>X1HH08_9ZZZZ</name>
<comment type="caution">
    <text evidence="1">The sequence shown here is derived from an EMBL/GenBank/DDBJ whole genome shotgun (WGS) entry which is preliminary data.</text>
</comment>
<dbReference type="EMBL" id="BARU01007375">
    <property type="protein sequence ID" value="GAH44573.1"/>
    <property type="molecule type" value="Genomic_DNA"/>
</dbReference>
<evidence type="ECO:0008006" key="2">
    <source>
        <dbReference type="Google" id="ProtNLM"/>
    </source>
</evidence>
<organism evidence="1">
    <name type="scientific">marine sediment metagenome</name>
    <dbReference type="NCBI Taxonomy" id="412755"/>
    <lineage>
        <taxon>unclassified sequences</taxon>
        <taxon>metagenomes</taxon>
        <taxon>ecological metagenomes</taxon>
    </lineage>
</organism>
<gene>
    <name evidence="1" type="ORF">S03H2_14533</name>
</gene>
<evidence type="ECO:0000313" key="1">
    <source>
        <dbReference type="EMBL" id="GAH44573.1"/>
    </source>
</evidence>
<sequence>MLVIPLIPINSVDNINDEIDTDKGGFILPVLSNGIGEDPWWNVSYRWRQCITITNPGAYNLTDNFVSIEFDYTDLINNYGMDSDLYDVRIVENNIVRNYYVKKDFPSTGFATIWFETNSSLSESEYDTYMYWGNASINHRGVNHVNFDPSGTSWWGFEEGSGGRGSNVVDSLNYANATLWGRTASDYPTYDVGKVGSYSLEF</sequence>